<evidence type="ECO:0000259" key="6">
    <source>
        <dbReference type="PROSITE" id="PS51123"/>
    </source>
</evidence>
<accession>A0A0F4Q2H4</accession>
<evidence type="ECO:0000256" key="4">
    <source>
        <dbReference type="PROSITE-ProRule" id="PRU00473"/>
    </source>
</evidence>
<dbReference type="EMBL" id="PNCG01000005">
    <property type="protein sequence ID" value="TMP87743.1"/>
    <property type="molecule type" value="Genomic_DNA"/>
</dbReference>
<keyword evidence="9" id="KW-1185">Reference proteome</keyword>
<dbReference type="Pfam" id="PF18393">
    <property type="entry name" value="MotY_N"/>
    <property type="match status" value="1"/>
</dbReference>
<sequence>MIRFSLIALSVLLSAQAQAAMRSYEASAQSSHWTLVENSRLQCQLNHEVPYYGEAIFRAHASKNKALNFNLDMVVRPNNYDLAALEAVPPSWRPGTHAKALASMELLRQFDGELGDSTAWEMLSELEKGNHPTFYYQDWRNARDQVSVGLSSVNFKQAYWAFLQCRDGLLPFSFEDIAFTVMNYKKNSSELTKSSKKRLAQIGEYLKHDKEIESVMISAYTDSYGGRWNNLELSKRRAAAIAEYIKELGVDEGKLVTTGFGEKRHVAPNETVIGRGKNRRVVIQIAKP</sequence>
<proteinExistence type="predicted"/>
<dbReference type="AlphaFoldDB" id="A0A0F4Q2H4"/>
<dbReference type="InterPro" id="IPR041544">
    <property type="entry name" value="MotY_N"/>
</dbReference>
<dbReference type="PANTHER" id="PTHR30329">
    <property type="entry name" value="STATOR ELEMENT OF FLAGELLAR MOTOR COMPLEX"/>
    <property type="match status" value="1"/>
</dbReference>
<evidence type="ECO:0000313" key="10">
    <source>
        <dbReference type="Proteomes" id="UP000305874"/>
    </source>
</evidence>
<feature type="chain" id="PRO_5033716587" evidence="5">
    <location>
        <begin position="20"/>
        <end position="288"/>
    </location>
</feature>
<dbReference type="InterPro" id="IPR006664">
    <property type="entry name" value="OMP_bac"/>
</dbReference>
<dbReference type="Proteomes" id="UP000305874">
    <property type="component" value="Unassembled WGS sequence"/>
</dbReference>
<dbReference type="CDD" id="cd07185">
    <property type="entry name" value="OmpA_C-like"/>
    <property type="match status" value="1"/>
</dbReference>
<evidence type="ECO:0000256" key="3">
    <source>
        <dbReference type="ARBA" id="ARBA00023237"/>
    </source>
</evidence>
<keyword evidence="2 4" id="KW-0472">Membrane</keyword>
<dbReference type="Gene3D" id="3.30.1330.60">
    <property type="entry name" value="OmpA-like domain"/>
    <property type="match status" value="1"/>
</dbReference>
<dbReference type="PRINTS" id="PR01023">
    <property type="entry name" value="NAFLGMOTY"/>
</dbReference>
<name>A0A0F4Q2H4_9GAMM</name>
<dbReference type="PRINTS" id="PR01021">
    <property type="entry name" value="OMPADOMAIN"/>
</dbReference>
<evidence type="ECO:0000256" key="5">
    <source>
        <dbReference type="SAM" id="SignalP"/>
    </source>
</evidence>
<keyword evidence="5" id="KW-0732">Signal</keyword>
<feature type="signal peptide" evidence="5">
    <location>
        <begin position="1"/>
        <end position="19"/>
    </location>
</feature>
<evidence type="ECO:0000256" key="1">
    <source>
        <dbReference type="ARBA" id="ARBA00004442"/>
    </source>
</evidence>
<reference evidence="7 9" key="1">
    <citation type="journal article" date="2015" name="BMC Genomics">
        <title>Genome mining reveals unlocked bioactive potential of marine Gram-negative bacteria.</title>
        <authorList>
            <person name="Machado H."/>
            <person name="Sonnenschein E.C."/>
            <person name="Melchiorsen J."/>
            <person name="Gram L."/>
        </authorList>
    </citation>
    <scope>NUCLEOTIDE SEQUENCE [LARGE SCALE GENOMIC DNA]</scope>
    <source>
        <strain evidence="7 9">S3137</strain>
    </source>
</reference>
<dbReference type="PROSITE" id="PS51123">
    <property type="entry name" value="OMPA_2"/>
    <property type="match status" value="1"/>
</dbReference>
<dbReference type="Proteomes" id="UP000033664">
    <property type="component" value="Unassembled WGS sequence"/>
</dbReference>
<comment type="subcellular location">
    <subcellularLocation>
        <location evidence="1">Cell outer membrane</location>
    </subcellularLocation>
</comment>
<dbReference type="RefSeq" id="WP_045978129.1">
    <property type="nucleotide sequence ID" value="NZ_CP023396.1"/>
</dbReference>
<protein>
    <submittedName>
        <fullName evidence="7">Membrane protein</fullName>
    </submittedName>
    <submittedName>
        <fullName evidence="8">OmpA family protein</fullName>
    </submittedName>
</protein>
<comment type="caution">
    <text evidence="7">The sequence shown here is derived from an EMBL/GenBank/DDBJ whole genome shotgun (WGS) entry which is preliminary data.</text>
</comment>
<dbReference type="PANTHER" id="PTHR30329:SF21">
    <property type="entry name" value="LIPOPROTEIN YIAD-RELATED"/>
    <property type="match status" value="1"/>
</dbReference>
<dbReference type="SUPFAM" id="SSF103088">
    <property type="entry name" value="OmpA-like"/>
    <property type="match status" value="1"/>
</dbReference>
<dbReference type="PATRIC" id="fig|151081.8.peg.126"/>
<reference evidence="8 10" key="2">
    <citation type="submission" date="2017-12" db="EMBL/GenBank/DDBJ databases">
        <authorList>
            <person name="Paulsen S."/>
            <person name="Gram L.K."/>
        </authorList>
    </citation>
    <scope>NUCLEOTIDE SEQUENCE [LARGE SCALE GENOMIC DNA]</scope>
    <source>
        <strain evidence="8 10">S2897</strain>
    </source>
</reference>
<dbReference type="InterPro" id="IPR050330">
    <property type="entry name" value="Bact_OuterMem_StrucFunc"/>
</dbReference>
<reference evidence="8" key="4">
    <citation type="submission" date="2019-09" db="EMBL/GenBank/DDBJ databases">
        <title>Co-occurence of chitin degradation, pigmentation and bioactivity in marine Pseudoalteromonas.</title>
        <authorList>
            <person name="Sonnenschein E.C."/>
            <person name="Bech P.K."/>
        </authorList>
    </citation>
    <scope>NUCLEOTIDE SEQUENCE</scope>
    <source>
        <strain evidence="8">S2897</strain>
    </source>
</reference>
<dbReference type="GeneID" id="58227832"/>
<dbReference type="InterPro" id="IPR036737">
    <property type="entry name" value="OmpA-like_sf"/>
</dbReference>
<feature type="domain" description="OmpA-like" evidence="6">
    <location>
        <begin position="172"/>
        <end position="288"/>
    </location>
</feature>
<dbReference type="EMBL" id="JXXZ01000004">
    <property type="protein sequence ID" value="KJZ01185.1"/>
    <property type="molecule type" value="Genomic_DNA"/>
</dbReference>
<evidence type="ECO:0000313" key="9">
    <source>
        <dbReference type="Proteomes" id="UP000033664"/>
    </source>
</evidence>
<gene>
    <name evidence="8" type="ORF">CWC05_07805</name>
    <name evidence="7" type="ORF">TW72_04930</name>
</gene>
<evidence type="ECO:0000313" key="7">
    <source>
        <dbReference type="EMBL" id="KJZ01185.1"/>
    </source>
</evidence>
<reference evidence="10" key="3">
    <citation type="submission" date="2019-06" db="EMBL/GenBank/DDBJ databases">
        <title>Co-occurence of chitin degradation, pigmentation and bioactivity in marine Pseudoalteromonas.</title>
        <authorList>
            <person name="Sonnenschein E.C."/>
            <person name="Bech P.K."/>
        </authorList>
    </citation>
    <scope>NUCLEOTIDE SEQUENCE [LARGE SCALE GENOMIC DNA]</scope>
    <source>
        <strain evidence="10">S2897</strain>
    </source>
</reference>
<keyword evidence="3" id="KW-0998">Cell outer membrane</keyword>
<dbReference type="GO" id="GO:0009279">
    <property type="term" value="C:cell outer membrane"/>
    <property type="evidence" value="ECO:0007669"/>
    <property type="project" value="UniProtKB-SubCell"/>
</dbReference>
<dbReference type="Gene3D" id="2.60.40.2540">
    <property type="match status" value="1"/>
</dbReference>
<organism evidence="7 9">
    <name type="scientific">Pseudoalteromonas ruthenica</name>
    <dbReference type="NCBI Taxonomy" id="151081"/>
    <lineage>
        <taxon>Bacteria</taxon>
        <taxon>Pseudomonadati</taxon>
        <taxon>Pseudomonadota</taxon>
        <taxon>Gammaproteobacteria</taxon>
        <taxon>Alteromonadales</taxon>
        <taxon>Pseudoalteromonadaceae</taxon>
        <taxon>Pseudoalteromonas</taxon>
    </lineage>
</organism>
<evidence type="ECO:0000313" key="8">
    <source>
        <dbReference type="EMBL" id="TMP87743.1"/>
    </source>
</evidence>
<dbReference type="OrthoDB" id="6905929at2"/>
<dbReference type="InterPro" id="IPR006665">
    <property type="entry name" value="OmpA-like"/>
</dbReference>
<dbReference type="eggNOG" id="COG2885">
    <property type="taxonomic scope" value="Bacteria"/>
</dbReference>
<evidence type="ECO:0000256" key="2">
    <source>
        <dbReference type="ARBA" id="ARBA00023136"/>
    </source>
</evidence>
<dbReference type="Pfam" id="PF00691">
    <property type="entry name" value="OmpA"/>
    <property type="match status" value="1"/>
</dbReference>
<dbReference type="STRING" id="151081.TW72_04930"/>